<dbReference type="OrthoDB" id="194358at2759"/>
<reference evidence="2" key="1">
    <citation type="journal article" date="2014" name="BMC Genomics">
        <title>Genome characteristics reveal the impact of lichenization on lichen-forming fungus Endocarpon pusillum Hedwig (Verrucariales, Ascomycota).</title>
        <authorList>
            <person name="Wang Y.-Y."/>
            <person name="Liu B."/>
            <person name="Zhang X.-Y."/>
            <person name="Zhou Q.-M."/>
            <person name="Zhang T."/>
            <person name="Li H."/>
            <person name="Yu Y.-F."/>
            <person name="Zhang X.-L."/>
            <person name="Hao X.-Y."/>
            <person name="Wang M."/>
            <person name="Wang L."/>
            <person name="Wei J.-C."/>
        </authorList>
    </citation>
    <scope>NUCLEOTIDE SEQUENCE [LARGE SCALE GENOMIC DNA]</scope>
    <source>
        <strain evidence="2">Z07020 / HMAS-L-300199</strain>
    </source>
</reference>
<sequence length="146" mass="16530">MVTQPIERVSFDTRDSGVYFVKFGENMLAAYDSDPFTRPIVWEVSASPNSVAVTRATLERFNRVAPETQNLIGIYKSQLVFLNNDGWICSMSIEDQVSDKPYTRHFPVPHCWRSSSHRIRALVTPRGDVVIVKSDGLAIVQRSLNL</sequence>
<organism evidence="1 2">
    <name type="scientific">Endocarpon pusillum (strain Z07020 / HMAS-L-300199)</name>
    <name type="common">Lichen-forming fungus</name>
    <dbReference type="NCBI Taxonomy" id="1263415"/>
    <lineage>
        <taxon>Eukaryota</taxon>
        <taxon>Fungi</taxon>
        <taxon>Dikarya</taxon>
        <taxon>Ascomycota</taxon>
        <taxon>Pezizomycotina</taxon>
        <taxon>Eurotiomycetes</taxon>
        <taxon>Chaetothyriomycetidae</taxon>
        <taxon>Verrucariales</taxon>
        <taxon>Verrucariaceae</taxon>
        <taxon>Endocarpon</taxon>
    </lineage>
</organism>
<name>U1G7K0_ENDPU</name>
<protein>
    <submittedName>
        <fullName evidence="1">Uncharacterized protein</fullName>
    </submittedName>
</protein>
<dbReference type="GeneID" id="19243393"/>
<proteinExistence type="predicted"/>
<keyword evidence="2" id="KW-1185">Reference proteome</keyword>
<dbReference type="HOGENOM" id="CLU_1777419_0_0_1"/>
<accession>U1G7K0</accession>
<dbReference type="EMBL" id="KE720952">
    <property type="protein sequence ID" value="ERF73402.1"/>
    <property type="molecule type" value="Genomic_DNA"/>
</dbReference>
<dbReference type="RefSeq" id="XP_007800946.1">
    <property type="nucleotide sequence ID" value="XM_007802755.1"/>
</dbReference>
<gene>
    <name evidence="1" type="ORF">EPUS_08545</name>
</gene>
<dbReference type="AlphaFoldDB" id="U1G7K0"/>
<evidence type="ECO:0000313" key="1">
    <source>
        <dbReference type="EMBL" id="ERF73402.1"/>
    </source>
</evidence>
<dbReference type="Proteomes" id="UP000019373">
    <property type="component" value="Unassembled WGS sequence"/>
</dbReference>
<evidence type="ECO:0000313" key="2">
    <source>
        <dbReference type="Proteomes" id="UP000019373"/>
    </source>
</evidence>